<dbReference type="Proteomes" id="UP001147700">
    <property type="component" value="Unassembled WGS sequence"/>
</dbReference>
<name>A0ABT4RIP5_9ACTN</name>
<evidence type="ECO:0000313" key="4">
    <source>
        <dbReference type="Proteomes" id="UP001147700"/>
    </source>
</evidence>
<keyword evidence="2" id="KW-1133">Transmembrane helix</keyword>
<keyword evidence="2" id="KW-0472">Membrane</keyword>
<feature type="compositionally biased region" description="Low complexity" evidence="1">
    <location>
        <begin position="56"/>
        <end position="68"/>
    </location>
</feature>
<keyword evidence="2" id="KW-0812">Transmembrane</keyword>
<evidence type="ECO:0000313" key="3">
    <source>
        <dbReference type="EMBL" id="MDA0138427.1"/>
    </source>
</evidence>
<protein>
    <submittedName>
        <fullName evidence="3">Uncharacterized protein</fullName>
    </submittedName>
</protein>
<feature type="region of interest" description="Disordered" evidence="1">
    <location>
        <begin position="50"/>
        <end position="87"/>
    </location>
</feature>
<feature type="transmembrane region" description="Helical" evidence="2">
    <location>
        <begin position="26"/>
        <end position="45"/>
    </location>
</feature>
<dbReference type="RefSeq" id="WP_202958436.1">
    <property type="nucleotide sequence ID" value="NZ_JAPCID010000016.1"/>
</dbReference>
<accession>A0ABT4RIP5</accession>
<sequence length="248" mass="27600">MSDVPELRALVREVAERRARRRRTTLGLRLVAVPAVAAAAFAYVAGGDRRSDERPVVAGPTTTATATPAPNPFTPNRRDPSTPPATLAQARAQAEAAFGLFRRAARASDQPASRLKPRFVVPQQPDWDRARLVKQRGDVREFVMPGLWDGIPGLCTVGQRGQRTLGVICNPGFPRVDFPSWTRTTHREGPIYLLLFPDGVERVTLHLKSGKTVEKRVRGNVLEFQQRGLHEIVWRDASGTEYRKRLVI</sequence>
<dbReference type="EMBL" id="JAPCID010000016">
    <property type="protein sequence ID" value="MDA0138427.1"/>
    <property type="molecule type" value="Genomic_DNA"/>
</dbReference>
<keyword evidence="4" id="KW-1185">Reference proteome</keyword>
<organism evidence="3 4">
    <name type="scientific">Solirubrobacter deserti</name>
    <dbReference type="NCBI Taxonomy" id="2282478"/>
    <lineage>
        <taxon>Bacteria</taxon>
        <taxon>Bacillati</taxon>
        <taxon>Actinomycetota</taxon>
        <taxon>Thermoleophilia</taxon>
        <taxon>Solirubrobacterales</taxon>
        <taxon>Solirubrobacteraceae</taxon>
        <taxon>Solirubrobacter</taxon>
    </lineage>
</organism>
<proteinExistence type="predicted"/>
<evidence type="ECO:0000256" key="1">
    <source>
        <dbReference type="SAM" id="MobiDB-lite"/>
    </source>
</evidence>
<reference evidence="3" key="1">
    <citation type="submission" date="2022-10" db="EMBL/GenBank/DDBJ databases">
        <title>The WGS of Solirubrobacter sp. CPCC 204708.</title>
        <authorList>
            <person name="Jiang Z."/>
        </authorList>
    </citation>
    <scope>NUCLEOTIDE SEQUENCE</scope>
    <source>
        <strain evidence="3">CPCC 204708</strain>
    </source>
</reference>
<gene>
    <name evidence="3" type="ORF">OJ962_13070</name>
</gene>
<evidence type="ECO:0000256" key="2">
    <source>
        <dbReference type="SAM" id="Phobius"/>
    </source>
</evidence>
<comment type="caution">
    <text evidence="3">The sequence shown here is derived from an EMBL/GenBank/DDBJ whole genome shotgun (WGS) entry which is preliminary data.</text>
</comment>